<dbReference type="SUPFAM" id="SSF53067">
    <property type="entry name" value="Actin-like ATPase domain"/>
    <property type="match status" value="2"/>
</dbReference>
<gene>
    <name evidence="6" type="primary">ftsA</name>
    <name evidence="6" type="ORF">IAC79_02970</name>
</gene>
<dbReference type="Gene3D" id="3.30.420.40">
    <property type="match status" value="1"/>
</dbReference>
<protein>
    <submittedName>
        <fullName evidence="6">Cell division protein FtsA</fullName>
    </submittedName>
</protein>
<keyword evidence="1" id="KW-1003">Cell membrane</keyword>
<keyword evidence="3" id="KW-0472">Membrane</keyword>
<dbReference type="AlphaFoldDB" id="A0A9D1NLZ8"/>
<keyword evidence="2 6" id="KW-0132">Cell division</keyword>
<reference evidence="6" key="1">
    <citation type="submission" date="2020-10" db="EMBL/GenBank/DDBJ databases">
        <authorList>
            <person name="Gilroy R."/>
        </authorList>
    </citation>
    <scope>NUCLEOTIDE SEQUENCE</scope>
    <source>
        <strain evidence="6">35461</strain>
    </source>
</reference>
<dbReference type="InterPro" id="IPR020823">
    <property type="entry name" value="Cell_div_FtsA"/>
</dbReference>
<evidence type="ECO:0000256" key="3">
    <source>
        <dbReference type="ARBA" id="ARBA00023136"/>
    </source>
</evidence>
<proteinExistence type="predicted"/>
<dbReference type="GO" id="GO:0051301">
    <property type="term" value="P:cell division"/>
    <property type="evidence" value="ECO:0007669"/>
    <property type="project" value="UniProtKB-KW"/>
</dbReference>
<dbReference type="SMART" id="SM00842">
    <property type="entry name" value="FtsA"/>
    <property type="match status" value="1"/>
</dbReference>
<evidence type="ECO:0000256" key="2">
    <source>
        <dbReference type="ARBA" id="ARBA00022618"/>
    </source>
</evidence>
<dbReference type="PIRSF" id="PIRSF003101">
    <property type="entry name" value="FtsA"/>
    <property type="match status" value="1"/>
</dbReference>
<dbReference type="GO" id="GO:0009898">
    <property type="term" value="C:cytoplasmic side of plasma membrane"/>
    <property type="evidence" value="ECO:0007669"/>
    <property type="project" value="TreeGrafter"/>
</dbReference>
<dbReference type="PANTHER" id="PTHR32432:SF4">
    <property type="entry name" value="CELL DIVISION PROTEIN FTSA"/>
    <property type="match status" value="1"/>
</dbReference>
<dbReference type="NCBIfam" id="TIGR01174">
    <property type="entry name" value="ftsA"/>
    <property type="match status" value="1"/>
</dbReference>
<feature type="domain" description="SHS2" evidence="5">
    <location>
        <begin position="5"/>
        <end position="191"/>
    </location>
</feature>
<dbReference type="InterPro" id="IPR003494">
    <property type="entry name" value="SHS2_FtsA"/>
</dbReference>
<comment type="caution">
    <text evidence="6">The sequence shown here is derived from an EMBL/GenBank/DDBJ whole genome shotgun (WGS) entry which is preliminary data.</text>
</comment>
<evidence type="ECO:0000256" key="1">
    <source>
        <dbReference type="ARBA" id="ARBA00022475"/>
    </source>
</evidence>
<dbReference type="Pfam" id="PF14450">
    <property type="entry name" value="FtsA"/>
    <property type="match status" value="1"/>
</dbReference>
<evidence type="ECO:0000259" key="5">
    <source>
        <dbReference type="SMART" id="SM00842"/>
    </source>
</evidence>
<evidence type="ECO:0000313" key="7">
    <source>
        <dbReference type="Proteomes" id="UP000886845"/>
    </source>
</evidence>
<keyword evidence="4" id="KW-0131">Cell cycle</keyword>
<accession>A0A9D1NLZ8</accession>
<sequence>MNMLLGALDIGTQTTSLVAGEFDGETLTVVARTETETNGVRKGFIRDINAVAAGIRKVRDDMDRRFRIDLADVSAAISCFGLTAAVRSGQTLLMPGHAIDQDNVDAAEENAQSVEADDSTDLVLQRFRQKYEVNGQPVGTPLGMTGSELVANILEISVPRTALDALTSAVHHAGLRLMDTAFSGYAASEAVLDAKARNDGALVLDFGAGTVDYIAICNNVVAAAGNLAVGGSHLTNDIALAFQISQAQAEEVKLARGAAQIQSDLAKDRYALRTTFATSERSLSVHAIQTIVTERIDETFRILAERLRDVLPHIRGAIHLTGGTAALPLITEQASAIFGLPCVLGIPCNVAKLPPDMMDEPYRHATAVGLLNSRCRTLAQEDRRPSLLSRFRAFLRG</sequence>
<dbReference type="GO" id="GO:0032153">
    <property type="term" value="C:cell division site"/>
    <property type="evidence" value="ECO:0007669"/>
    <property type="project" value="TreeGrafter"/>
</dbReference>
<evidence type="ECO:0000256" key="4">
    <source>
        <dbReference type="ARBA" id="ARBA00023306"/>
    </source>
</evidence>
<name>A0A9D1NLZ8_9BACT</name>
<dbReference type="PANTHER" id="PTHR32432">
    <property type="entry name" value="CELL DIVISION PROTEIN FTSA-RELATED"/>
    <property type="match status" value="1"/>
</dbReference>
<dbReference type="EMBL" id="DVOR01000095">
    <property type="protein sequence ID" value="HIV09062.1"/>
    <property type="molecule type" value="Genomic_DNA"/>
</dbReference>
<reference evidence="6" key="2">
    <citation type="journal article" date="2021" name="PeerJ">
        <title>Extensive microbial diversity within the chicken gut microbiome revealed by metagenomics and culture.</title>
        <authorList>
            <person name="Gilroy R."/>
            <person name="Ravi A."/>
            <person name="Getino M."/>
            <person name="Pursley I."/>
            <person name="Horton D.L."/>
            <person name="Alikhan N.F."/>
            <person name="Baker D."/>
            <person name="Gharbi K."/>
            <person name="Hall N."/>
            <person name="Watson M."/>
            <person name="Adriaenssens E.M."/>
            <person name="Foster-Nyarko E."/>
            <person name="Jarju S."/>
            <person name="Secka A."/>
            <person name="Antonio M."/>
            <person name="Oren A."/>
            <person name="Chaudhuri R.R."/>
            <person name="La Ragione R."/>
            <person name="Hildebrand F."/>
            <person name="Pallen M.J."/>
        </authorList>
    </citation>
    <scope>NUCLEOTIDE SEQUENCE</scope>
    <source>
        <strain evidence="6">35461</strain>
    </source>
</reference>
<dbReference type="InterPro" id="IPR050696">
    <property type="entry name" value="FtsA/MreB"/>
</dbReference>
<evidence type="ECO:0000313" key="6">
    <source>
        <dbReference type="EMBL" id="HIV09062.1"/>
    </source>
</evidence>
<dbReference type="Proteomes" id="UP000886845">
    <property type="component" value="Unassembled WGS sequence"/>
</dbReference>
<dbReference type="InterPro" id="IPR043129">
    <property type="entry name" value="ATPase_NBD"/>
</dbReference>
<organism evidence="6 7">
    <name type="scientific">Candidatus Spyradenecus faecavium</name>
    <dbReference type="NCBI Taxonomy" id="2840947"/>
    <lineage>
        <taxon>Bacteria</taxon>
        <taxon>Pseudomonadati</taxon>
        <taxon>Lentisphaerota</taxon>
        <taxon>Lentisphaeria</taxon>
        <taxon>Lentisphaerales</taxon>
        <taxon>Lentisphaeraceae</taxon>
        <taxon>Lentisphaeraceae incertae sedis</taxon>
        <taxon>Candidatus Spyradenecus</taxon>
    </lineage>
</organism>